<organism evidence="1 2">
    <name type="scientific">Micractinium conductrix</name>
    <dbReference type="NCBI Taxonomy" id="554055"/>
    <lineage>
        <taxon>Eukaryota</taxon>
        <taxon>Viridiplantae</taxon>
        <taxon>Chlorophyta</taxon>
        <taxon>core chlorophytes</taxon>
        <taxon>Trebouxiophyceae</taxon>
        <taxon>Chlorellales</taxon>
        <taxon>Chlorellaceae</taxon>
        <taxon>Chlorella clade</taxon>
        <taxon>Micractinium</taxon>
    </lineage>
</organism>
<reference evidence="1 2" key="1">
    <citation type="journal article" date="2018" name="Plant J.">
        <title>Genome sequences of Chlorella sorokiniana UTEX 1602 and Micractinium conductrix SAG 241.80: implications to maltose excretion by a green alga.</title>
        <authorList>
            <person name="Arriola M.B."/>
            <person name="Velmurugan N."/>
            <person name="Zhang Y."/>
            <person name="Plunkett M.H."/>
            <person name="Hondzo H."/>
            <person name="Barney B.M."/>
        </authorList>
    </citation>
    <scope>NUCLEOTIDE SEQUENCE [LARGE SCALE GENOMIC DNA]</scope>
    <source>
        <strain evidence="1 2">SAG 241.80</strain>
    </source>
</reference>
<name>A0A2P6VKD8_9CHLO</name>
<keyword evidence="2" id="KW-1185">Reference proteome</keyword>
<proteinExistence type="predicted"/>
<evidence type="ECO:0000313" key="2">
    <source>
        <dbReference type="Proteomes" id="UP000239649"/>
    </source>
</evidence>
<comment type="caution">
    <text evidence="1">The sequence shown here is derived from an EMBL/GenBank/DDBJ whole genome shotgun (WGS) entry which is preliminary data.</text>
</comment>
<dbReference type="AlphaFoldDB" id="A0A2P6VKD8"/>
<sequence>MSNREEQLAQLQLQLQRRLDALQSPGARLHSLAAFKRGLQAAYGSNCFAQAEREVQAQQEQQAARAVQQQQAGAAEDLQPLPPSVAIQLGAAHGGGAAARCVGRTLLAPAFPRARSAREEAQLLFELRAQLSVQGHGCMEDVWVRRDPASATGRAAVLRYGTAQLAARALRFLGGGGWVELRGARLVVRPDEGEVAAALAQRRQQT</sequence>
<evidence type="ECO:0000313" key="1">
    <source>
        <dbReference type="EMBL" id="PSC74538.1"/>
    </source>
</evidence>
<dbReference type="EMBL" id="LHPF02000004">
    <property type="protein sequence ID" value="PSC74538.1"/>
    <property type="molecule type" value="Genomic_DNA"/>
</dbReference>
<dbReference type="Proteomes" id="UP000239649">
    <property type="component" value="Unassembled WGS sequence"/>
</dbReference>
<protein>
    <submittedName>
        <fullName evidence="1">DacT1</fullName>
    </submittedName>
</protein>
<gene>
    <name evidence="1" type="ORF">C2E20_2434</name>
</gene>
<accession>A0A2P6VKD8</accession>